<reference evidence="1" key="1">
    <citation type="submission" date="2019-03" db="EMBL/GenBank/DDBJ databases">
        <authorList>
            <person name="Hao L."/>
        </authorList>
    </citation>
    <scope>NUCLEOTIDE SEQUENCE</scope>
</reference>
<name>A0A485LY32_9ZZZZ</name>
<proteinExistence type="predicted"/>
<dbReference type="AlphaFoldDB" id="A0A485LY32"/>
<evidence type="ECO:0000313" key="1">
    <source>
        <dbReference type="EMBL" id="VFU13263.1"/>
    </source>
</evidence>
<sequence length="47" mass="5539">MNKPYTFCIKLCQYTHNEIIAFPLFDCPEKAVVERMEVLFRQICGVV</sequence>
<organism evidence="1">
    <name type="scientific">anaerobic digester metagenome</name>
    <dbReference type="NCBI Taxonomy" id="1263854"/>
    <lineage>
        <taxon>unclassified sequences</taxon>
        <taxon>metagenomes</taxon>
        <taxon>ecological metagenomes</taxon>
    </lineage>
</organism>
<gene>
    <name evidence="1" type="ORF">SCFA_1670005</name>
</gene>
<protein>
    <submittedName>
        <fullName evidence="1">Uncharacterized protein</fullName>
    </submittedName>
</protein>
<dbReference type="EMBL" id="CAADRM010000076">
    <property type="protein sequence ID" value="VFU13263.1"/>
    <property type="molecule type" value="Genomic_DNA"/>
</dbReference>
<accession>A0A485LY32</accession>